<dbReference type="PANTHER" id="PTHR10408:SF23">
    <property type="entry name" value="STEROL O-ACYLTRANSFERASE 1-RELATED"/>
    <property type="match status" value="1"/>
</dbReference>
<feature type="transmembrane region" description="Helical" evidence="13">
    <location>
        <begin position="593"/>
        <end position="612"/>
    </location>
</feature>
<evidence type="ECO:0000256" key="10">
    <source>
        <dbReference type="PIRNR" id="PIRNR000439"/>
    </source>
</evidence>
<keyword evidence="4 13" id="KW-0812">Transmembrane</keyword>
<evidence type="ECO:0000313" key="14">
    <source>
        <dbReference type="EMBL" id="WPK24686.1"/>
    </source>
</evidence>
<dbReference type="AlphaFoldDB" id="A0AAX4H7W3"/>
<feature type="transmembrane region" description="Helical" evidence="13">
    <location>
        <begin position="411"/>
        <end position="430"/>
    </location>
</feature>
<evidence type="ECO:0000256" key="9">
    <source>
        <dbReference type="ARBA" id="ARBA00023568"/>
    </source>
</evidence>
<feature type="active site" evidence="11">
    <location>
        <position position="550"/>
    </location>
</feature>
<reference evidence="14 15" key="1">
    <citation type="submission" date="2023-10" db="EMBL/GenBank/DDBJ databases">
        <title>Draft Genome Sequence of Candida saopaulonensis from a very Premature Infant with Sepsis.</title>
        <authorList>
            <person name="Ning Y."/>
            <person name="Dai R."/>
            <person name="Xiao M."/>
            <person name="Xu Y."/>
            <person name="Yan Q."/>
            <person name="Zhang L."/>
        </authorList>
    </citation>
    <scope>NUCLEOTIDE SEQUENCE [LARGE SCALE GENOMIC DNA]</scope>
    <source>
        <strain evidence="14 15">19XY460</strain>
    </source>
</reference>
<feature type="transmembrane region" description="Helical" evidence="13">
    <location>
        <begin position="465"/>
        <end position="484"/>
    </location>
</feature>
<dbReference type="InterPro" id="IPR014371">
    <property type="entry name" value="Oat_ACAT_DAG_ARE"/>
</dbReference>
<evidence type="ECO:0000256" key="5">
    <source>
        <dbReference type="ARBA" id="ARBA00022824"/>
    </source>
</evidence>
<dbReference type="PIRSF" id="PIRSF000439">
    <property type="entry name" value="Oat_ACAT_DAG_ARE"/>
    <property type="match status" value="1"/>
</dbReference>
<dbReference type="GO" id="GO:0005789">
    <property type="term" value="C:endoplasmic reticulum membrane"/>
    <property type="evidence" value="ECO:0007669"/>
    <property type="project" value="UniProtKB-SubCell"/>
</dbReference>
<dbReference type="GeneID" id="88173034"/>
<comment type="function">
    <text evidence="9">Sterol O-acyltransferase that catalyzes the formation of stery esters.</text>
</comment>
<organism evidence="14 15">
    <name type="scientific">Australozyma saopauloensis</name>
    <dbReference type="NCBI Taxonomy" id="291208"/>
    <lineage>
        <taxon>Eukaryota</taxon>
        <taxon>Fungi</taxon>
        <taxon>Dikarya</taxon>
        <taxon>Ascomycota</taxon>
        <taxon>Saccharomycotina</taxon>
        <taxon>Pichiomycetes</taxon>
        <taxon>Metschnikowiaceae</taxon>
        <taxon>Australozyma</taxon>
    </lineage>
</organism>
<accession>A0AAX4H7W3</accession>
<sequence>MASDRRNLNRIPSLDERQPLETADSDISDADSATRDNDSSPEAVSSAVALPQLLSKRVSSAFRKSKDNDVSVHEVDQTAIELVFREIQRHNRLRIRRRGANVGSRKGSVMEDSKKPPIEPTEASAIDSQVEVKFRSSFNDTVSTPVYTSIMDSEHFIEGQFFGFYVAAWLSVTFYIVKHMVQSEFTDQLPLYKAPVFKIFTHGLVKVALTDLAMYLSIYVVFFIQVLCAKNIIQWRKTGRALTSIYEAFFMVFWIYFVVERIMKDQWIGRTFLILHMFVLFMKMHSYAFYNGYLWKILRELQFSEDYLERLHLGSVKLPTGYNVEETKKLLAGSIAFCKFELLHQSLALDKADDKKTLEMDSTALCSTYLSFPKNIDFSDFFMFTMFPTVLYSLKFARNERIRWRFVLEKVAAMVGIIFIMLLIAEYNLYQPYMNALKLRKVDLTSIERLNLFVMTCFDLVPEMFLEYLLTFYLIWHVILNLIAEVTRFADRDFYGHWWALLDWEEFSRLWNKPVHKFLLRHVYHSSISAFSLSKSSGVLLTFFISSVIHELMMYVVFGRVKGFLFFFQMFQLPLILINKSPLLKNHKTIRNILCWGGLILAPGMIPSFYLVF</sequence>
<feature type="transmembrane region" description="Helical" evidence="13">
    <location>
        <begin position="564"/>
        <end position="581"/>
    </location>
</feature>
<evidence type="ECO:0000256" key="11">
    <source>
        <dbReference type="PIRSR" id="PIRSR000439-1"/>
    </source>
</evidence>
<dbReference type="InterPro" id="IPR004299">
    <property type="entry name" value="MBOAT_fam"/>
</dbReference>
<keyword evidence="6 13" id="KW-1133">Transmembrane helix</keyword>
<dbReference type="KEGG" id="asau:88173034"/>
<evidence type="ECO:0000313" key="15">
    <source>
        <dbReference type="Proteomes" id="UP001338582"/>
    </source>
</evidence>
<feature type="transmembrane region" description="Helical" evidence="13">
    <location>
        <begin position="212"/>
        <end position="229"/>
    </location>
</feature>
<feature type="transmembrane region" description="Helical" evidence="13">
    <location>
        <begin position="161"/>
        <end position="181"/>
    </location>
</feature>
<evidence type="ECO:0000256" key="13">
    <source>
        <dbReference type="SAM" id="Phobius"/>
    </source>
</evidence>
<dbReference type="Proteomes" id="UP001338582">
    <property type="component" value="Chromosome 2"/>
</dbReference>
<dbReference type="EMBL" id="CP138895">
    <property type="protein sequence ID" value="WPK24686.1"/>
    <property type="molecule type" value="Genomic_DNA"/>
</dbReference>
<name>A0AAX4H7W3_9ASCO</name>
<proteinExistence type="inferred from homology"/>
<evidence type="ECO:0000256" key="4">
    <source>
        <dbReference type="ARBA" id="ARBA00022692"/>
    </source>
</evidence>
<evidence type="ECO:0000256" key="12">
    <source>
        <dbReference type="SAM" id="MobiDB-lite"/>
    </source>
</evidence>
<evidence type="ECO:0000256" key="6">
    <source>
        <dbReference type="ARBA" id="ARBA00022989"/>
    </source>
</evidence>
<feature type="transmembrane region" description="Helical" evidence="13">
    <location>
        <begin position="241"/>
        <end position="259"/>
    </location>
</feature>
<feature type="transmembrane region" description="Helical" evidence="13">
    <location>
        <begin position="271"/>
        <end position="290"/>
    </location>
</feature>
<dbReference type="GO" id="GO:0034737">
    <property type="term" value="F:ergosterol O-acyltransferase activity"/>
    <property type="evidence" value="ECO:0007669"/>
    <property type="project" value="TreeGrafter"/>
</dbReference>
<protein>
    <recommendedName>
        <fullName evidence="10">O-acyltransferase</fullName>
    </recommendedName>
</protein>
<keyword evidence="15" id="KW-1185">Reference proteome</keyword>
<dbReference type="PANTHER" id="PTHR10408">
    <property type="entry name" value="STEROL O-ACYLTRANSFERASE"/>
    <property type="match status" value="1"/>
</dbReference>
<comment type="subcellular location">
    <subcellularLocation>
        <location evidence="1 10">Endoplasmic reticulum membrane</location>
        <topology evidence="1 10">Multi-pass membrane protein</topology>
    </subcellularLocation>
</comment>
<dbReference type="RefSeq" id="XP_062877069.1">
    <property type="nucleotide sequence ID" value="XM_063020999.1"/>
</dbReference>
<dbReference type="Pfam" id="PF03062">
    <property type="entry name" value="MBOAT"/>
    <property type="match status" value="1"/>
</dbReference>
<keyword evidence="3 10" id="KW-0808">Transferase</keyword>
<keyword evidence="5 10" id="KW-0256">Endoplasmic reticulum</keyword>
<evidence type="ECO:0000256" key="7">
    <source>
        <dbReference type="ARBA" id="ARBA00023136"/>
    </source>
</evidence>
<evidence type="ECO:0000256" key="8">
    <source>
        <dbReference type="ARBA" id="ARBA00023315"/>
    </source>
</evidence>
<keyword evidence="7 10" id="KW-0472">Membrane</keyword>
<feature type="compositionally biased region" description="Basic and acidic residues" evidence="12">
    <location>
        <begin position="1"/>
        <end position="19"/>
    </location>
</feature>
<evidence type="ECO:0000256" key="3">
    <source>
        <dbReference type="ARBA" id="ARBA00022679"/>
    </source>
</evidence>
<evidence type="ECO:0000256" key="2">
    <source>
        <dbReference type="ARBA" id="ARBA00009010"/>
    </source>
</evidence>
<evidence type="ECO:0000256" key="1">
    <source>
        <dbReference type="ARBA" id="ARBA00004477"/>
    </source>
</evidence>
<gene>
    <name evidence="14" type="ORF">PUMCH_001969</name>
</gene>
<feature type="region of interest" description="Disordered" evidence="12">
    <location>
        <begin position="1"/>
        <end position="48"/>
    </location>
</feature>
<keyword evidence="8 10" id="KW-0012">Acyltransferase</keyword>
<dbReference type="GO" id="GO:0008204">
    <property type="term" value="P:ergosterol metabolic process"/>
    <property type="evidence" value="ECO:0007669"/>
    <property type="project" value="TreeGrafter"/>
</dbReference>
<comment type="similarity">
    <text evidence="2 10">Belongs to the membrane-bound acyltransferase family. Sterol o-acyltransferase subfamily.</text>
</comment>